<accession>A0A1F7L1R9</accession>
<gene>
    <name evidence="2" type="ORF">A3K52_04960</name>
</gene>
<protein>
    <submittedName>
        <fullName evidence="2">Uncharacterized protein</fullName>
    </submittedName>
</protein>
<organism evidence="2 3">
    <name type="scientific">Candidatus Roizmanbacteria bacterium RIFOXYD1_FULL_38_12</name>
    <dbReference type="NCBI Taxonomy" id="1802093"/>
    <lineage>
        <taxon>Bacteria</taxon>
        <taxon>Candidatus Roizmaniibacteriota</taxon>
    </lineage>
</organism>
<evidence type="ECO:0000256" key="1">
    <source>
        <dbReference type="SAM" id="MobiDB-lite"/>
    </source>
</evidence>
<evidence type="ECO:0000313" key="3">
    <source>
        <dbReference type="Proteomes" id="UP000177050"/>
    </source>
</evidence>
<proteinExistence type="predicted"/>
<sequence length="990" mass="104264">MVVSCSTRGANAAISWNTLAGAAAYAVRLNKSPLGDWNSPAAGDQFIAPVAQPSIYVSVSPDTYYEQALQGIKSGESYPYSGCQTSWAGFTCTGQHVGCTGASCGWIPGYNGGVDTCTPAGTTRTASWGSWGSCSVACGTGNEERTCNPGAENNCACSCSSPSVACGGTDSRSCCIDSSPLQPVVSSVTLYTAAGCTQRYDVDWTFPNNNNGCSQGWGYVCGTRTNQFRLLINGVEVKTGILYTARTDNTISLSAWSGTAQICASNGAAETCSTVYNYNLIAPTCGVSGQSPASGCYNNIPALSASYDTCSDQIQFGVDTDTGFGSPWSCNSGWLASANPVSYASCSVTGTGTYYWGARGRSTAAPIKCTTPAIPAPSRALSIDQTAPTPPGGAAFVSIYPDPDCRENYFASYKWNTTTDGGCGGLNALPYQSEVSTESDYSPLASGWSNSWVNTTQQALQQSYPGGTTFYGRVRARDSFTNTSGWTTTIYTIPTPSPYPTINIQGKYIEDLGTSCSTSMNIDPDQLDLQVTVPPGVTSTCTKTPSNYSCNLIVDNQGGDCIPPCFDMTLSATYGDYGNVDWRQSNQCGGEYLEIITICLLSPTPSPSITPGGPTLTPTPTNAPTSTPTLTPTPVGPTSTPTPTITPGGPTLTPTPTITPGGPTLTPTPTITPGGPTLTPIPTVTPGGPTLTPIPTGEVSPTSTPIPTATPLPPTPTPFGGSITPTPIVPPGVVPTIPVFFSVPSSWLKMGNVSYDNLRSGRSSIIPNNMLKYTDSDTDDTLDKYLIVNNAGGILSAGNLRLGPNATQYSEPNWYNTSYIQLHSFTPTKYAEYMKSRKEYKTITQLADIVGDGIYYVGSDIDINDSSYFVNKKIVLVADQNRIGINIDLNSASVGNAAIAIVARDITISSTVTEVQAILIGNNVTTGNTEDLALKIKGGLVHQSGTPTFENGRQLQNLQRPSLFIAMDQRQYLDLLPYLSISMYDWKQIQ</sequence>
<name>A0A1F7L1R9_9BACT</name>
<dbReference type="AlphaFoldDB" id="A0A1F7L1R9"/>
<dbReference type="Proteomes" id="UP000177050">
    <property type="component" value="Unassembled WGS sequence"/>
</dbReference>
<reference evidence="2 3" key="1">
    <citation type="journal article" date="2016" name="Nat. Commun.">
        <title>Thousands of microbial genomes shed light on interconnected biogeochemical processes in an aquifer system.</title>
        <authorList>
            <person name="Anantharaman K."/>
            <person name="Brown C.T."/>
            <person name="Hug L.A."/>
            <person name="Sharon I."/>
            <person name="Castelle C.J."/>
            <person name="Probst A.J."/>
            <person name="Thomas B.C."/>
            <person name="Singh A."/>
            <person name="Wilkins M.J."/>
            <person name="Karaoz U."/>
            <person name="Brodie E.L."/>
            <person name="Williams K.H."/>
            <person name="Hubbard S.S."/>
            <person name="Banfield J.F."/>
        </authorList>
    </citation>
    <scope>NUCLEOTIDE SEQUENCE [LARGE SCALE GENOMIC DNA]</scope>
</reference>
<dbReference type="EMBL" id="MGBR01000001">
    <property type="protein sequence ID" value="OGK74092.1"/>
    <property type="molecule type" value="Genomic_DNA"/>
</dbReference>
<evidence type="ECO:0000313" key="2">
    <source>
        <dbReference type="EMBL" id="OGK74092.1"/>
    </source>
</evidence>
<feature type="region of interest" description="Disordered" evidence="1">
    <location>
        <begin position="608"/>
        <end position="650"/>
    </location>
</feature>
<comment type="caution">
    <text evidence="2">The sequence shown here is derived from an EMBL/GenBank/DDBJ whole genome shotgun (WGS) entry which is preliminary data.</text>
</comment>